<dbReference type="InterPro" id="IPR023346">
    <property type="entry name" value="Lysozyme-like_dom_sf"/>
</dbReference>
<feature type="domain" description="Transglycosylase SLT" evidence="2">
    <location>
        <begin position="10"/>
        <end position="138"/>
    </location>
</feature>
<comment type="similarity">
    <text evidence="1">Belongs to the virb1 family.</text>
</comment>
<dbReference type="CDD" id="cd16892">
    <property type="entry name" value="LT_VirB1-like"/>
    <property type="match status" value="1"/>
</dbReference>
<reference evidence="4" key="1">
    <citation type="journal article" date="2019" name="Int. J. Syst. Evol. Microbiol.">
        <title>The Global Catalogue of Microorganisms (GCM) 10K type strain sequencing project: providing services to taxonomists for standard genome sequencing and annotation.</title>
        <authorList>
            <consortium name="The Broad Institute Genomics Platform"/>
            <consortium name="The Broad Institute Genome Sequencing Center for Infectious Disease"/>
            <person name="Wu L."/>
            <person name="Ma J."/>
        </authorList>
    </citation>
    <scope>NUCLEOTIDE SEQUENCE [LARGE SCALE GENOMIC DNA]</scope>
    <source>
        <strain evidence="4">JCM 12125</strain>
    </source>
</reference>
<sequence length="214" mass="22231">MDLELDTMLALARACAPNVAPATLVAVAHTESRFNPFAIGVNGPTPRSLYPATAEAAARTAAALIAEGRSVDLGLGQINSANLAWLNLSVADAFDPCKNLAASARVLSAGYRPVDATPEARQSALRIAFSLYNTGDPSRGFRNGYVAKVERSADLLAPRMPADAVTADLAGAAPVPIGAITLTAEIEPPSWDVFGRASRSPLFIFTASRSQAAP</sequence>
<dbReference type="Gene3D" id="1.10.530.10">
    <property type="match status" value="1"/>
</dbReference>
<gene>
    <name evidence="3" type="ORF">ACFPIE_03050</name>
</gene>
<comment type="caution">
    <text evidence="3">The sequence shown here is derived from an EMBL/GenBank/DDBJ whole genome shotgun (WGS) entry which is preliminary data.</text>
</comment>
<evidence type="ECO:0000259" key="2">
    <source>
        <dbReference type="Pfam" id="PF01464"/>
    </source>
</evidence>
<dbReference type="Pfam" id="PF01464">
    <property type="entry name" value="SLT"/>
    <property type="match status" value="1"/>
</dbReference>
<evidence type="ECO:0000313" key="4">
    <source>
        <dbReference type="Proteomes" id="UP001596152"/>
    </source>
</evidence>
<evidence type="ECO:0000313" key="3">
    <source>
        <dbReference type="EMBL" id="MFC5342875.1"/>
    </source>
</evidence>
<dbReference type="Proteomes" id="UP001596152">
    <property type="component" value="Unassembled WGS sequence"/>
</dbReference>
<protein>
    <submittedName>
        <fullName evidence="3">Lytic transglycosylase domain-containing protein</fullName>
    </submittedName>
</protein>
<dbReference type="EMBL" id="JBHSLF010000006">
    <property type="protein sequence ID" value="MFC5342875.1"/>
    <property type="molecule type" value="Genomic_DNA"/>
</dbReference>
<dbReference type="InterPro" id="IPR008258">
    <property type="entry name" value="Transglycosylase_SLT_dom_1"/>
</dbReference>
<name>A0ABW0FM90_9CAUL</name>
<proteinExistence type="inferred from homology"/>
<organism evidence="3 4">
    <name type="scientific">Brevundimonas staleyi</name>
    <dbReference type="NCBI Taxonomy" id="74326"/>
    <lineage>
        <taxon>Bacteria</taxon>
        <taxon>Pseudomonadati</taxon>
        <taxon>Pseudomonadota</taxon>
        <taxon>Alphaproteobacteria</taxon>
        <taxon>Caulobacterales</taxon>
        <taxon>Caulobacteraceae</taxon>
        <taxon>Brevundimonas</taxon>
    </lineage>
</organism>
<dbReference type="SUPFAM" id="SSF53955">
    <property type="entry name" value="Lysozyme-like"/>
    <property type="match status" value="1"/>
</dbReference>
<keyword evidence="4" id="KW-1185">Reference proteome</keyword>
<accession>A0ABW0FM90</accession>
<evidence type="ECO:0000256" key="1">
    <source>
        <dbReference type="ARBA" id="ARBA00009387"/>
    </source>
</evidence>
<dbReference type="RefSeq" id="WP_374039597.1">
    <property type="nucleotide sequence ID" value="NZ_CP169083.1"/>
</dbReference>